<feature type="domain" description="LysM" evidence="1">
    <location>
        <begin position="33"/>
        <end position="77"/>
    </location>
</feature>
<dbReference type="InterPro" id="IPR036779">
    <property type="entry name" value="LysM_dom_sf"/>
</dbReference>
<dbReference type="SMART" id="SM00257">
    <property type="entry name" value="LysM"/>
    <property type="match status" value="2"/>
</dbReference>
<dbReference type="Proteomes" id="UP000430670">
    <property type="component" value="Unassembled WGS sequence"/>
</dbReference>
<evidence type="ECO:0000313" key="2">
    <source>
        <dbReference type="EMBL" id="MTV48189.1"/>
    </source>
</evidence>
<evidence type="ECO:0000259" key="1">
    <source>
        <dbReference type="PROSITE" id="PS51782"/>
    </source>
</evidence>
<sequence>MNGKVSSMRRIPLYQPSDHGYHVSQLPTPFGTLTYTVQPGDTLGKIARDYVTTVHNILLFNRIPDLDFIYPGQAIVIPLSPPESILYTVRPGDSLYTISNRFGTGLNLTIAINYLFPPYIIYPGQQLVVNPSLR</sequence>
<gene>
    <name evidence="2" type="ORF">GJ688_04220</name>
</gene>
<dbReference type="AlphaFoldDB" id="A0A6I3SH65"/>
<feature type="domain" description="LysM" evidence="1">
    <location>
        <begin position="85"/>
        <end position="129"/>
    </location>
</feature>
<dbReference type="SUPFAM" id="SSF54106">
    <property type="entry name" value="LysM domain"/>
    <property type="match status" value="2"/>
</dbReference>
<dbReference type="PANTHER" id="PTHR33734:SF22">
    <property type="entry name" value="MEMBRANE-BOUND LYTIC MUREIN TRANSGLYCOSYLASE D"/>
    <property type="match status" value="1"/>
</dbReference>
<dbReference type="PROSITE" id="PS51782">
    <property type="entry name" value="LYSM"/>
    <property type="match status" value="2"/>
</dbReference>
<dbReference type="Pfam" id="PF01476">
    <property type="entry name" value="LysM"/>
    <property type="match status" value="2"/>
</dbReference>
<reference evidence="2 3" key="1">
    <citation type="submission" date="2019-11" db="EMBL/GenBank/DDBJ databases">
        <title>Whole-genome sequence of a the green, strictly anaerobic photosynthetic bacterium Heliobacillus mobilis DSM 6151.</title>
        <authorList>
            <person name="Kyndt J.A."/>
            <person name="Meyer T.E."/>
        </authorList>
    </citation>
    <scope>NUCLEOTIDE SEQUENCE [LARGE SCALE GENOMIC DNA]</scope>
    <source>
        <strain evidence="2 3">DSM 6151</strain>
    </source>
</reference>
<organism evidence="2 3">
    <name type="scientific">Heliobacterium mobile</name>
    <name type="common">Heliobacillus mobilis</name>
    <dbReference type="NCBI Taxonomy" id="28064"/>
    <lineage>
        <taxon>Bacteria</taxon>
        <taxon>Bacillati</taxon>
        <taxon>Bacillota</taxon>
        <taxon>Clostridia</taxon>
        <taxon>Eubacteriales</taxon>
        <taxon>Heliobacteriaceae</taxon>
        <taxon>Heliobacterium</taxon>
    </lineage>
</organism>
<proteinExistence type="predicted"/>
<keyword evidence="3" id="KW-1185">Reference proteome</keyword>
<accession>A0A6I3SH65</accession>
<dbReference type="OrthoDB" id="9811296at2"/>
<dbReference type="Gene3D" id="3.10.350.10">
    <property type="entry name" value="LysM domain"/>
    <property type="match status" value="2"/>
</dbReference>
<dbReference type="CDD" id="cd00118">
    <property type="entry name" value="LysM"/>
    <property type="match status" value="2"/>
</dbReference>
<dbReference type="PANTHER" id="PTHR33734">
    <property type="entry name" value="LYSM DOMAIN-CONTAINING GPI-ANCHORED PROTEIN 2"/>
    <property type="match status" value="1"/>
</dbReference>
<evidence type="ECO:0000313" key="3">
    <source>
        <dbReference type="Proteomes" id="UP000430670"/>
    </source>
</evidence>
<protein>
    <submittedName>
        <fullName evidence="2">LysM peptidoglycan-binding domain-containing protein</fullName>
    </submittedName>
</protein>
<dbReference type="InterPro" id="IPR018392">
    <property type="entry name" value="LysM"/>
</dbReference>
<name>A0A6I3SH65_HELMO</name>
<comment type="caution">
    <text evidence="2">The sequence shown here is derived from an EMBL/GenBank/DDBJ whole genome shotgun (WGS) entry which is preliminary data.</text>
</comment>
<dbReference type="EMBL" id="WNKU01000003">
    <property type="protein sequence ID" value="MTV48189.1"/>
    <property type="molecule type" value="Genomic_DNA"/>
</dbReference>